<dbReference type="Proteomes" id="UP001056649">
    <property type="component" value="Chromosome"/>
</dbReference>
<accession>A0A9J6ZUM3</accession>
<reference evidence="1" key="1">
    <citation type="journal article" date="2022" name="Mol. Ecol. Resour.">
        <title>The complete and closed genome of the facultative generalist Candidatus Endoriftia persephone from deep-sea hydrothermal vents.</title>
        <authorList>
            <person name="de Oliveira A.L."/>
            <person name="Srivastava A."/>
            <person name="Espada-Hinojosa S."/>
            <person name="Bright M."/>
        </authorList>
    </citation>
    <scope>NUCLEOTIDE SEQUENCE</scope>
    <source>
        <strain evidence="1">Tica-EPR-9o50.N</strain>
    </source>
</reference>
<protein>
    <recommendedName>
        <fullName evidence="3">Lipoprotein</fullName>
    </recommendedName>
</protein>
<gene>
    <name evidence="1" type="ORF">L0Y14_09630</name>
</gene>
<organism evidence="1 2">
    <name type="scientific">Candidatus Endoriftia persephonae</name>
    <dbReference type="NCBI Taxonomy" id="393765"/>
    <lineage>
        <taxon>Bacteria</taxon>
        <taxon>Pseudomonadati</taxon>
        <taxon>Pseudomonadota</taxon>
        <taxon>Gammaproteobacteria</taxon>
        <taxon>Chromatiales</taxon>
        <taxon>Sedimenticolaceae</taxon>
        <taxon>Candidatus Endoriftia</taxon>
    </lineage>
</organism>
<sequence length="126" mass="14401">MKKKIITILVLTISGCVSTPKDPQRSMSAEYHQIKENTFQLKAIAPFPILREYAICKAIKFAEIKDVKEAAIAPPTEWGKSQEVLPKGWGEFNTTVYLSKPKATTNPFLNVKKLASICRKNWEWYR</sequence>
<dbReference type="EMBL" id="CP090569">
    <property type="protein sequence ID" value="USF86405.1"/>
    <property type="molecule type" value="Genomic_DNA"/>
</dbReference>
<evidence type="ECO:0008006" key="3">
    <source>
        <dbReference type="Google" id="ProtNLM"/>
    </source>
</evidence>
<keyword evidence="2" id="KW-1185">Reference proteome</keyword>
<dbReference type="KEGG" id="eps:L0Y14_09630"/>
<proteinExistence type="predicted"/>
<evidence type="ECO:0000313" key="2">
    <source>
        <dbReference type="Proteomes" id="UP001056649"/>
    </source>
</evidence>
<evidence type="ECO:0000313" key="1">
    <source>
        <dbReference type="EMBL" id="USF86405.1"/>
    </source>
</evidence>
<dbReference type="PROSITE" id="PS51257">
    <property type="entry name" value="PROKAR_LIPOPROTEIN"/>
    <property type="match status" value="1"/>
</dbReference>
<dbReference type="AlphaFoldDB" id="A0A9J6ZUM3"/>
<dbReference type="RefSeq" id="WP_138921948.1">
    <property type="nucleotide sequence ID" value="NZ_CP090569.1"/>
</dbReference>
<name>A0A9J6ZUM3_9GAMM</name>